<feature type="non-terminal residue" evidence="2">
    <location>
        <position position="1"/>
    </location>
</feature>
<name>A0A699SDD9_TANCI</name>
<feature type="region of interest" description="Disordered" evidence="1">
    <location>
        <begin position="16"/>
        <end position="60"/>
    </location>
</feature>
<organism evidence="2">
    <name type="scientific">Tanacetum cinerariifolium</name>
    <name type="common">Dalmatian daisy</name>
    <name type="synonym">Chrysanthemum cinerariifolium</name>
    <dbReference type="NCBI Taxonomy" id="118510"/>
    <lineage>
        <taxon>Eukaryota</taxon>
        <taxon>Viridiplantae</taxon>
        <taxon>Streptophyta</taxon>
        <taxon>Embryophyta</taxon>
        <taxon>Tracheophyta</taxon>
        <taxon>Spermatophyta</taxon>
        <taxon>Magnoliopsida</taxon>
        <taxon>eudicotyledons</taxon>
        <taxon>Gunneridae</taxon>
        <taxon>Pentapetalae</taxon>
        <taxon>asterids</taxon>
        <taxon>campanulids</taxon>
        <taxon>Asterales</taxon>
        <taxon>Asteraceae</taxon>
        <taxon>Asteroideae</taxon>
        <taxon>Anthemideae</taxon>
        <taxon>Anthemidinae</taxon>
        <taxon>Tanacetum</taxon>
    </lineage>
</organism>
<protein>
    <submittedName>
        <fullName evidence="2">DIE2/ALG10 family</fullName>
    </submittedName>
</protein>
<feature type="non-terminal residue" evidence="2">
    <location>
        <position position="188"/>
    </location>
</feature>
<accession>A0A699SDD9</accession>
<feature type="compositionally biased region" description="Acidic residues" evidence="1">
    <location>
        <begin position="148"/>
        <end position="158"/>
    </location>
</feature>
<evidence type="ECO:0000313" key="2">
    <source>
        <dbReference type="EMBL" id="GFC95679.1"/>
    </source>
</evidence>
<proteinExistence type="predicted"/>
<sequence length="188" mass="20643">GSHRLHANIARFQRPTGQNSSINFGHNGEKQKDDKGNNRNFNSDAHVLKGVSHPNGDTTNTPSLVIGDDCVNQEDYSCCLNGKVKEFGSLSNLKVVLGNEGFNEIRIRYLGGLWVMLVFRSVDGNENFMDSEPEDDIFGGVDKPNTDNSEEEFEDENVVSDTMFDDGSVKPSVVKNSSGNQGNKSEDP</sequence>
<reference evidence="2" key="1">
    <citation type="journal article" date="2019" name="Sci. Rep.">
        <title>Draft genome of Tanacetum cinerariifolium, the natural source of mosquito coil.</title>
        <authorList>
            <person name="Yamashiro T."/>
            <person name="Shiraishi A."/>
            <person name="Satake H."/>
            <person name="Nakayama K."/>
        </authorList>
    </citation>
    <scope>NUCLEOTIDE SEQUENCE</scope>
</reference>
<evidence type="ECO:0000256" key="1">
    <source>
        <dbReference type="SAM" id="MobiDB-lite"/>
    </source>
</evidence>
<dbReference type="AlphaFoldDB" id="A0A699SDD9"/>
<comment type="caution">
    <text evidence="2">The sequence shown here is derived from an EMBL/GenBank/DDBJ whole genome shotgun (WGS) entry which is preliminary data.</text>
</comment>
<feature type="compositionally biased region" description="Polar residues" evidence="1">
    <location>
        <begin position="174"/>
        <end position="188"/>
    </location>
</feature>
<dbReference type="EMBL" id="BKCJ011155808">
    <property type="protein sequence ID" value="GFC95679.1"/>
    <property type="molecule type" value="Genomic_DNA"/>
</dbReference>
<gene>
    <name evidence="2" type="ORF">Tci_867649</name>
</gene>
<feature type="region of interest" description="Disordered" evidence="1">
    <location>
        <begin position="130"/>
        <end position="188"/>
    </location>
</feature>
<feature type="compositionally biased region" description="Basic and acidic residues" evidence="1">
    <location>
        <begin position="27"/>
        <end position="37"/>
    </location>
</feature>